<dbReference type="Proteomes" id="UP000028524">
    <property type="component" value="Unassembled WGS sequence"/>
</dbReference>
<dbReference type="EMBL" id="KL660787">
    <property type="protein sequence ID" value="KFA62591.1"/>
    <property type="molecule type" value="Genomic_DNA"/>
</dbReference>
<sequence length="119" mass="12715">MDMASSKAVSPNPPRHQMYVGAPVTPLRVTAHPAAARPTYLEPQQGVHWPRQLRSVTNETVLPRTMKWFAMVVPASPDTITVDPPCGMGSSKCGVCSDTLANNANEPIVLLPGNAPDIS</sequence>
<gene>
    <name evidence="2" type="ORF">S40285_10341</name>
</gene>
<dbReference type="AlphaFoldDB" id="A0A084QF56"/>
<dbReference type="HOGENOM" id="CLU_2062991_0_0_1"/>
<evidence type="ECO:0000313" key="2">
    <source>
        <dbReference type="EMBL" id="KFA62591.1"/>
    </source>
</evidence>
<accession>A0A084QF56</accession>
<feature type="region of interest" description="Disordered" evidence="1">
    <location>
        <begin position="1"/>
        <end position="20"/>
    </location>
</feature>
<name>A0A084QF56_STAC4</name>
<organism evidence="2 3">
    <name type="scientific">Stachybotrys chlorohalonatus (strain IBT 40285)</name>
    <dbReference type="NCBI Taxonomy" id="1283841"/>
    <lineage>
        <taxon>Eukaryota</taxon>
        <taxon>Fungi</taxon>
        <taxon>Dikarya</taxon>
        <taxon>Ascomycota</taxon>
        <taxon>Pezizomycotina</taxon>
        <taxon>Sordariomycetes</taxon>
        <taxon>Hypocreomycetidae</taxon>
        <taxon>Hypocreales</taxon>
        <taxon>Stachybotryaceae</taxon>
        <taxon>Stachybotrys</taxon>
    </lineage>
</organism>
<proteinExistence type="predicted"/>
<reference evidence="2 3" key="1">
    <citation type="journal article" date="2014" name="BMC Genomics">
        <title>Comparative genome sequencing reveals chemotype-specific gene clusters in the toxigenic black mold Stachybotrys.</title>
        <authorList>
            <person name="Semeiks J."/>
            <person name="Borek D."/>
            <person name="Otwinowski Z."/>
            <person name="Grishin N.V."/>
        </authorList>
    </citation>
    <scope>NUCLEOTIDE SEQUENCE [LARGE SCALE GENOMIC DNA]</scope>
    <source>
        <strain evidence="2 3">IBT 40285</strain>
    </source>
</reference>
<evidence type="ECO:0000256" key="1">
    <source>
        <dbReference type="SAM" id="MobiDB-lite"/>
    </source>
</evidence>
<protein>
    <submittedName>
        <fullName evidence="2">Uncharacterized protein</fullName>
    </submittedName>
</protein>
<keyword evidence="3" id="KW-1185">Reference proteome</keyword>
<evidence type="ECO:0000313" key="3">
    <source>
        <dbReference type="Proteomes" id="UP000028524"/>
    </source>
</evidence>
<dbReference type="InParanoid" id="A0A084QF56"/>